<feature type="compositionally biased region" description="Gly residues" evidence="4">
    <location>
        <begin position="1"/>
        <end position="11"/>
    </location>
</feature>
<feature type="compositionally biased region" description="Basic and acidic residues" evidence="4">
    <location>
        <begin position="1085"/>
        <end position="1096"/>
    </location>
</feature>
<feature type="compositionally biased region" description="Basic and acidic residues" evidence="4">
    <location>
        <begin position="1476"/>
        <end position="1492"/>
    </location>
</feature>
<dbReference type="InterPro" id="IPR011993">
    <property type="entry name" value="PH-like_dom_sf"/>
</dbReference>
<dbReference type="CDD" id="cd17213">
    <property type="entry name" value="RA_PHLPP"/>
    <property type="match status" value="1"/>
</dbReference>
<feature type="compositionally biased region" description="Gly residues" evidence="4">
    <location>
        <begin position="20"/>
        <end position="40"/>
    </location>
</feature>
<dbReference type="Gene3D" id="2.30.29.30">
    <property type="entry name" value="Pleckstrin-homology domain (PH domain)/Phosphotyrosine-binding domain (PTB)"/>
    <property type="match status" value="1"/>
</dbReference>
<dbReference type="SMART" id="SM00369">
    <property type="entry name" value="LRR_TYP"/>
    <property type="match status" value="11"/>
</dbReference>
<feature type="region of interest" description="Disordered" evidence="4">
    <location>
        <begin position="1075"/>
        <end position="1097"/>
    </location>
</feature>
<name>A0AAN9C0X7_9CAEN</name>
<reference evidence="7 8" key="1">
    <citation type="submission" date="2024-02" db="EMBL/GenBank/DDBJ databases">
        <title>Chromosome-scale genome assembly of the rough periwinkle Littorina saxatilis.</title>
        <authorList>
            <person name="De Jode A."/>
            <person name="Faria R."/>
            <person name="Formenti G."/>
            <person name="Sims Y."/>
            <person name="Smith T.P."/>
            <person name="Tracey A."/>
            <person name="Wood J.M.D."/>
            <person name="Zagrodzka Z.B."/>
            <person name="Johannesson K."/>
            <person name="Butlin R.K."/>
            <person name="Leder E.H."/>
        </authorList>
    </citation>
    <scope>NUCLEOTIDE SEQUENCE [LARGE SCALE GENOMIC DNA]</scope>
    <source>
        <strain evidence="7">Snail1</strain>
        <tissue evidence="7">Muscle</tissue>
    </source>
</reference>
<evidence type="ECO:0000256" key="4">
    <source>
        <dbReference type="SAM" id="MobiDB-lite"/>
    </source>
</evidence>
<dbReference type="Proteomes" id="UP001374579">
    <property type="component" value="Unassembled WGS sequence"/>
</dbReference>
<accession>A0AAN9C0X7</accession>
<dbReference type="InterPro" id="IPR036457">
    <property type="entry name" value="PPM-type-like_dom_sf"/>
</dbReference>
<dbReference type="SUPFAM" id="SSF50729">
    <property type="entry name" value="PH domain-like"/>
    <property type="match status" value="1"/>
</dbReference>
<dbReference type="Pfam" id="PF00481">
    <property type="entry name" value="PP2C"/>
    <property type="match status" value="1"/>
</dbReference>
<dbReference type="InterPro" id="IPR050216">
    <property type="entry name" value="LRR_domain-containing"/>
</dbReference>
<dbReference type="PROSITE" id="PS51746">
    <property type="entry name" value="PPM_2"/>
    <property type="match status" value="1"/>
</dbReference>
<feature type="compositionally biased region" description="Gly residues" evidence="4">
    <location>
        <begin position="1865"/>
        <end position="1892"/>
    </location>
</feature>
<feature type="region of interest" description="Disordered" evidence="4">
    <location>
        <begin position="1"/>
        <end position="110"/>
    </location>
</feature>
<feature type="domain" description="PH" evidence="5">
    <location>
        <begin position="324"/>
        <end position="420"/>
    </location>
</feature>
<feature type="compositionally biased region" description="Pro residues" evidence="4">
    <location>
        <begin position="1592"/>
        <end position="1622"/>
    </location>
</feature>
<dbReference type="PROSITE" id="PS50003">
    <property type="entry name" value="PH_DOMAIN"/>
    <property type="match status" value="1"/>
</dbReference>
<evidence type="ECO:0000313" key="7">
    <source>
        <dbReference type="EMBL" id="KAK7115317.1"/>
    </source>
</evidence>
<evidence type="ECO:0000259" key="5">
    <source>
        <dbReference type="PROSITE" id="PS50003"/>
    </source>
</evidence>
<dbReference type="Pfam" id="PF13855">
    <property type="entry name" value="LRR_8"/>
    <property type="match status" value="2"/>
</dbReference>
<feature type="compositionally biased region" description="Gly residues" evidence="4">
    <location>
        <begin position="98"/>
        <end position="108"/>
    </location>
</feature>
<feature type="compositionally biased region" description="Low complexity" evidence="4">
    <location>
        <begin position="1351"/>
        <end position="1370"/>
    </location>
</feature>
<evidence type="ECO:0000256" key="3">
    <source>
        <dbReference type="ARBA" id="ARBA00022737"/>
    </source>
</evidence>
<feature type="compositionally biased region" description="Pro residues" evidence="4">
    <location>
        <begin position="1914"/>
        <end position="1942"/>
    </location>
</feature>
<dbReference type="InterPro" id="IPR003591">
    <property type="entry name" value="Leu-rich_rpt_typical-subtyp"/>
</dbReference>
<dbReference type="Gene3D" id="3.60.40.10">
    <property type="entry name" value="PPM-type phosphatase domain"/>
    <property type="match status" value="1"/>
</dbReference>
<feature type="compositionally biased region" description="Low complexity" evidence="4">
    <location>
        <begin position="41"/>
        <end position="53"/>
    </location>
</feature>
<comment type="caution">
    <text evidence="7">The sequence shown here is derived from an EMBL/GenBank/DDBJ whole genome shotgun (WGS) entry which is preliminary data.</text>
</comment>
<dbReference type="SMART" id="SM00233">
    <property type="entry name" value="PH"/>
    <property type="match status" value="1"/>
</dbReference>
<feature type="region of interest" description="Disordered" evidence="4">
    <location>
        <begin position="1862"/>
        <end position="1947"/>
    </location>
</feature>
<evidence type="ECO:0000256" key="1">
    <source>
        <dbReference type="ARBA" id="ARBA00022614"/>
    </source>
</evidence>
<proteinExistence type="predicted"/>
<dbReference type="InterPro" id="IPR032675">
    <property type="entry name" value="LRR_dom_sf"/>
</dbReference>
<dbReference type="SUPFAM" id="SSF52058">
    <property type="entry name" value="L domain-like"/>
    <property type="match status" value="2"/>
</dbReference>
<keyword evidence="2" id="KW-0479">Metal-binding</keyword>
<feature type="domain" description="PPM-type phosphatase" evidence="6">
    <location>
        <begin position="949"/>
        <end position="1242"/>
    </location>
</feature>
<feature type="region of interest" description="Disordered" evidence="4">
    <location>
        <begin position="165"/>
        <end position="204"/>
    </location>
</feature>
<feature type="region of interest" description="Disordered" evidence="4">
    <location>
        <begin position="1404"/>
        <end position="1459"/>
    </location>
</feature>
<dbReference type="EMBL" id="JBAMIC010000001">
    <property type="protein sequence ID" value="KAK7115317.1"/>
    <property type="molecule type" value="Genomic_DNA"/>
</dbReference>
<protein>
    <submittedName>
        <fullName evidence="7">Uncharacterized protein</fullName>
    </submittedName>
</protein>
<dbReference type="GO" id="GO:0005737">
    <property type="term" value="C:cytoplasm"/>
    <property type="evidence" value="ECO:0007669"/>
    <property type="project" value="TreeGrafter"/>
</dbReference>
<dbReference type="SMART" id="SM00364">
    <property type="entry name" value="LRR_BAC"/>
    <property type="match status" value="9"/>
</dbReference>
<keyword evidence="3" id="KW-0677">Repeat</keyword>
<dbReference type="PANTHER" id="PTHR48051:SF1">
    <property type="entry name" value="RAS SUPPRESSOR PROTEIN 1"/>
    <property type="match status" value="1"/>
</dbReference>
<organism evidence="7 8">
    <name type="scientific">Littorina saxatilis</name>
    <dbReference type="NCBI Taxonomy" id="31220"/>
    <lineage>
        <taxon>Eukaryota</taxon>
        <taxon>Metazoa</taxon>
        <taxon>Spiralia</taxon>
        <taxon>Lophotrochozoa</taxon>
        <taxon>Mollusca</taxon>
        <taxon>Gastropoda</taxon>
        <taxon>Caenogastropoda</taxon>
        <taxon>Littorinimorpha</taxon>
        <taxon>Littorinoidea</taxon>
        <taxon>Littorinidae</taxon>
        <taxon>Littorina</taxon>
    </lineage>
</organism>
<keyword evidence="1" id="KW-0433">Leucine-rich repeat</keyword>
<feature type="region of interest" description="Disordered" evidence="4">
    <location>
        <begin position="1712"/>
        <end position="1755"/>
    </location>
</feature>
<feature type="compositionally biased region" description="Low complexity" evidence="4">
    <location>
        <begin position="1310"/>
        <end position="1341"/>
    </location>
</feature>
<sequence>MSARSGGGGVLGPPPPQGLRQGGGGGGGVGGSGVGGGGEQGFSSNNSGSGSVFPHGSPARSPQRVSSETSSQGSVVRVSRTSLAESHNHSYSRQTGSGLQGGSGGGTGFNKTYHGSQAWWKVGEFMRPGLTHQSVGLTLNNDTNNHVEDTWDLSDSLADLFKEVNSRDQNGPSQPGGGGRGGGGGSRVGSRGGGKPNVNGANDSWKNVDVPRWIADDTSHGFIRVSSSESDDNSRLFPCTLSTTAQKICMQLGIPHNALHVQLNGDIIRRMEPFDCPLAVQNEYLASIGYGDIRRIQEEGAKEELRYLVKFYSGKPVSDSTYSRNQLTSWVYVRKGKLLHQWVRRLCVISGTRLLIYRDKGAKPTVVQLAKGSVEEVQIKGQTHVLKLTSTLQGERSLYMSFTSQSDYGKWLKKTKKATSKLPTKADLSSCHLEFLPETVFINEDLQILVLRHNALRERPIEEDIYTIGWLDDLPRFQSLRSLNLADNDLRVFPLALCLIRTLVELNLASNKLEEVPPQIAELTSLQVLHLHNNQLSALPEEVTGMKNLAVMVLAFNHFTAIPNVLLQAHHAHFQVDSIIMAGNQISRLPTDMLMYMSHIKKVDLRMNKLQLLPTETAKFRSLEHVTHIDIRDNQVLDLDIRAIRCLEYLNCDRNGMRSLQVNGTSLKNLFASHNNLEMLSVNPKPEWLVSMDVSNNKLSKLPGWLGDCYFLVRLDVSHNCLKSLSEKLFTDARKLKILKANHNQLNALPPSVQNCIIEELHLEHNEIRTLSSELFIQANRLRCLNLTRNKLCDLPAPHHNDSFNKLQELYMSYNNLGNAAMAKVCCFPRLRVLHVAANKVSVIEERDLEKLEQLQELNVSSNMLTYLPSCLGRHPRLQVLRANCNLLQELPCFKNSSALKVLEVSSNHLRNVSMSNLMTSQVNLLDISGNPNLAVSSHDLEGVKKSKRLCMVDMRGQSWSMQDLQTVDDPLMTRPWLSGLSQTSGIRNKLSVMIVNKPSVSDDGDAVFAIVDGGRNEEAAKSLADSLVTTLQAELTHPHTHSDYMKYTMLTAHRQLKALGQKLGAAAAVVHISRRHHSHPAPTRQDKGGKGDSGSRGEWALRVANVGDTEVVLCHHGRVIPLTRQFDVNVDPEECQRVTKSGGIITEDGRVNGVTFNTRLLGCSYLFPHVIPEPHTASRALGHTDRFLIIANQGLWKVVTHEEAVREVRDVTDPVVAAKRLQDLAQGYGSRENIAVVVVRLMLTEAERLRVQEALSTQRQSQRELLRVLSRRSDLLELRDGVPPTPELCDVVIDRAGRAKKSSRGSGSGPRSADSQHRSSASESSTSSDNTETKKSGSPTEETKKKKSSKVSSSTTTSSNGTQRSGSSKLYRKKDEGQPASNTWESVLSKRLAEEVKSKELKHAFLAQDDDEDEQAENNVIDFSSEKPDPRKEEGLEQPNWRADIKRKKAEGPEEWTQAMQERLAHEVKHREILRELALKQGGKVEEEKDHRNHHHDHNHQPRKDGEDGQNSNWSTLTKKKDKSESEATRKVTTPSKSLSFHGNAPDVVRSHDAGFNNRRSVSPPPRPPSTTKPKRSKLPSMSSSTKSHKPPPPPPPSSPPPPPRPPPPPPPPPLPPPPPSRHVFRNITPAPLRDSLVSLDDFKKDVVRSSNIDRDAILFHQMQMARVHSGSNASLTSIQSDPLYASVREVFSPNLPASSRSIEVLVHSRQHFQRGRNPEEEFDSTNVHPDDDDDDDDDHAYYEDDDDLDNISHHSDSTLMDVEVVDGFDVTVESLYDHIRERRRMMAQSDSKTNVWSGENDADSDTDTLIDDAEIRLQGEVDDEAEELFGRREVDVMLEEQREAGDREVEQLYAAVDKRKNGEGVGGGGMGRGGDGFKGSGDGLTNGGLGHVDSDSCNRDSPAYLTPFVSSLPPPPPSPPLVPPPPPPLPPPPPPPPPSSFLPLVGRLPNQRSVIITYL</sequence>
<evidence type="ECO:0000313" key="8">
    <source>
        <dbReference type="Proteomes" id="UP001374579"/>
    </source>
</evidence>
<dbReference type="InterPro" id="IPR001932">
    <property type="entry name" value="PPM-type_phosphatase-like_dom"/>
</dbReference>
<dbReference type="SMART" id="SM00332">
    <property type="entry name" value="PP2Cc"/>
    <property type="match status" value="1"/>
</dbReference>
<dbReference type="InterPro" id="IPR055071">
    <property type="entry name" value="RA_PHLPP-like"/>
</dbReference>
<dbReference type="GO" id="GO:0046872">
    <property type="term" value="F:metal ion binding"/>
    <property type="evidence" value="ECO:0007669"/>
    <property type="project" value="UniProtKB-KW"/>
</dbReference>
<feature type="region of interest" description="Disordered" evidence="4">
    <location>
        <begin position="1298"/>
        <end position="1387"/>
    </location>
</feature>
<feature type="compositionally biased region" description="Gly residues" evidence="4">
    <location>
        <begin position="174"/>
        <end position="195"/>
    </location>
</feature>
<dbReference type="Gene3D" id="3.80.10.10">
    <property type="entry name" value="Ribonuclease Inhibitor"/>
    <property type="match status" value="4"/>
</dbReference>
<feature type="region of interest" description="Disordered" evidence="4">
    <location>
        <begin position="1476"/>
        <end position="1628"/>
    </location>
</feature>
<dbReference type="Pfam" id="PF23010">
    <property type="entry name" value="RA_3"/>
    <property type="match status" value="1"/>
</dbReference>
<dbReference type="InterPro" id="IPR001611">
    <property type="entry name" value="Leu-rich_rpt"/>
</dbReference>
<dbReference type="CDD" id="cd00143">
    <property type="entry name" value="PP2Cc"/>
    <property type="match status" value="1"/>
</dbReference>
<dbReference type="InterPro" id="IPR001849">
    <property type="entry name" value="PH_domain"/>
</dbReference>
<dbReference type="SUPFAM" id="SSF81606">
    <property type="entry name" value="PP2C-like"/>
    <property type="match status" value="1"/>
</dbReference>
<feature type="compositionally biased region" description="Polar residues" evidence="4">
    <location>
        <begin position="63"/>
        <end position="93"/>
    </location>
</feature>
<dbReference type="PANTHER" id="PTHR48051">
    <property type="match status" value="1"/>
</dbReference>
<evidence type="ECO:0000259" key="6">
    <source>
        <dbReference type="PROSITE" id="PS51746"/>
    </source>
</evidence>
<gene>
    <name evidence="7" type="ORF">V1264_001208</name>
</gene>
<evidence type="ECO:0000256" key="2">
    <source>
        <dbReference type="ARBA" id="ARBA00022723"/>
    </source>
</evidence>
<feature type="compositionally biased region" description="Acidic residues" evidence="4">
    <location>
        <begin position="1732"/>
        <end position="1751"/>
    </location>
</feature>
<feature type="compositionally biased region" description="Polar residues" evidence="4">
    <location>
        <begin position="1532"/>
        <end position="1542"/>
    </location>
</feature>
<keyword evidence="8" id="KW-1185">Reference proteome</keyword>
<feature type="compositionally biased region" description="Basic and acidic residues" evidence="4">
    <location>
        <begin position="1425"/>
        <end position="1436"/>
    </location>
</feature>